<dbReference type="SUPFAM" id="SSF52047">
    <property type="entry name" value="RNI-like"/>
    <property type="match status" value="1"/>
</dbReference>
<dbReference type="GeneID" id="54469743"/>
<evidence type="ECO:0000313" key="2">
    <source>
        <dbReference type="Proteomes" id="UP000504636"/>
    </source>
</evidence>
<reference evidence="3" key="2">
    <citation type="submission" date="2020-04" db="EMBL/GenBank/DDBJ databases">
        <authorList>
            <consortium name="NCBI Genome Project"/>
        </authorList>
    </citation>
    <scope>NUCLEOTIDE SEQUENCE</scope>
    <source>
        <strain evidence="3">CBS 304.34</strain>
    </source>
</reference>
<dbReference type="AlphaFoldDB" id="A0A6A6YH28"/>
<reference evidence="1 3" key="1">
    <citation type="journal article" date="2020" name="Stud. Mycol.">
        <title>101 Dothideomycetes genomes: a test case for predicting lifestyles and emergence of pathogens.</title>
        <authorList>
            <person name="Haridas S."/>
            <person name="Albert R."/>
            <person name="Binder M."/>
            <person name="Bloem J."/>
            <person name="Labutti K."/>
            <person name="Salamov A."/>
            <person name="Andreopoulos B."/>
            <person name="Baker S."/>
            <person name="Barry K."/>
            <person name="Bills G."/>
            <person name="Bluhm B."/>
            <person name="Cannon C."/>
            <person name="Castanera R."/>
            <person name="Culley D."/>
            <person name="Daum C."/>
            <person name="Ezra D."/>
            <person name="Gonzalez J."/>
            <person name="Henrissat B."/>
            <person name="Kuo A."/>
            <person name="Liang C."/>
            <person name="Lipzen A."/>
            <person name="Lutzoni F."/>
            <person name="Magnuson J."/>
            <person name="Mondo S."/>
            <person name="Nolan M."/>
            <person name="Ohm R."/>
            <person name="Pangilinan J."/>
            <person name="Park H.-J."/>
            <person name="Ramirez L."/>
            <person name="Alfaro M."/>
            <person name="Sun H."/>
            <person name="Tritt A."/>
            <person name="Yoshinaga Y."/>
            <person name="Zwiers L.-H."/>
            <person name="Turgeon B."/>
            <person name="Goodwin S."/>
            <person name="Spatafora J."/>
            <person name="Crous P."/>
            <person name="Grigoriev I."/>
        </authorList>
    </citation>
    <scope>NUCLEOTIDE SEQUENCE</scope>
    <source>
        <strain evidence="1 3">CBS 304.34</strain>
    </source>
</reference>
<evidence type="ECO:0008006" key="4">
    <source>
        <dbReference type="Google" id="ProtNLM"/>
    </source>
</evidence>
<dbReference type="RefSeq" id="XP_033575024.1">
    <property type="nucleotide sequence ID" value="XM_033728850.1"/>
</dbReference>
<evidence type="ECO:0000313" key="1">
    <source>
        <dbReference type="EMBL" id="KAF2808060.1"/>
    </source>
</evidence>
<evidence type="ECO:0000313" key="3">
    <source>
        <dbReference type="RefSeq" id="XP_033575024.1"/>
    </source>
</evidence>
<dbReference type="Proteomes" id="UP000504636">
    <property type="component" value="Unplaced"/>
</dbReference>
<dbReference type="EMBL" id="MU003704">
    <property type="protein sequence ID" value="KAF2808060.1"/>
    <property type="molecule type" value="Genomic_DNA"/>
</dbReference>
<dbReference type="OrthoDB" id="3556572at2759"/>
<organism evidence="1">
    <name type="scientific">Mytilinidion resinicola</name>
    <dbReference type="NCBI Taxonomy" id="574789"/>
    <lineage>
        <taxon>Eukaryota</taxon>
        <taxon>Fungi</taxon>
        <taxon>Dikarya</taxon>
        <taxon>Ascomycota</taxon>
        <taxon>Pezizomycotina</taxon>
        <taxon>Dothideomycetes</taxon>
        <taxon>Pleosporomycetidae</taxon>
        <taxon>Mytilinidiales</taxon>
        <taxon>Mytilinidiaceae</taxon>
        <taxon>Mytilinidion</taxon>
    </lineage>
</organism>
<name>A0A6A6YH28_9PEZI</name>
<protein>
    <recommendedName>
        <fullName evidence="4">F-box domain-containing protein</fullName>
    </recommendedName>
</protein>
<accession>A0A6A6YH28</accession>
<proteinExistence type="predicted"/>
<reference evidence="3" key="3">
    <citation type="submission" date="2025-04" db="UniProtKB">
        <authorList>
            <consortium name="RefSeq"/>
        </authorList>
    </citation>
    <scope>IDENTIFICATION</scope>
    <source>
        <strain evidence="3">CBS 304.34</strain>
    </source>
</reference>
<gene>
    <name evidence="1 3" type="ORF">BDZ99DRAFT_72176</name>
</gene>
<sequence length="372" mass="42535">MAKGLSLFTSGNDIALCVFEQVYDHYPLSIGQLRLVSRRCRHLADSFFFRSIRLYDQDLPPNLNAVNGHIIRRLLDSEDVLSRYVWHFRLDRFFPGTELSTLDSPAVLEQIVSNLNSPRTFHLSGAYGMSENTAILIQEKWPQCRLFITNDIYGTAGGRNPPGIFTVVEHHLAVQLYYLDYTASHRRPLGAADGVSEYRNMYRQDFLRLTKLLMRLKNLKVLKVAEMCLPSRSSGAPISMNLQLQLGERLPPLEELYFGRGMLEFNQEFCVQLRESIDKTTLRRLDLGRRCPHHVLKELKGRLPNLKSLRFALNIYDSDSGYRPNGAVPDYWTNEQCGSVDIVRGHVPYVVASSHSETAWAYSADTGYPEQN</sequence>
<keyword evidence="2" id="KW-1185">Reference proteome</keyword>